<accession>A0ABD0L079</accession>
<name>A0ABD0L079_9CAEN</name>
<dbReference type="InterPro" id="IPR036514">
    <property type="entry name" value="SGNH_hydro_sf"/>
</dbReference>
<evidence type="ECO:0008006" key="4">
    <source>
        <dbReference type="Google" id="ProtNLM"/>
    </source>
</evidence>
<proteinExistence type="predicted"/>
<dbReference type="SUPFAM" id="SSF52266">
    <property type="entry name" value="SGNH hydrolase"/>
    <property type="match status" value="1"/>
</dbReference>
<gene>
    <name evidence="2" type="ORF">BaRGS_00016305</name>
</gene>
<dbReference type="AlphaFoldDB" id="A0ABD0L079"/>
<evidence type="ECO:0000313" key="3">
    <source>
        <dbReference type="Proteomes" id="UP001519460"/>
    </source>
</evidence>
<evidence type="ECO:0000256" key="1">
    <source>
        <dbReference type="SAM" id="MobiDB-lite"/>
    </source>
</evidence>
<feature type="compositionally biased region" description="Pro residues" evidence="1">
    <location>
        <begin position="214"/>
        <end position="248"/>
    </location>
</feature>
<dbReference type="Proteomes" id="UP001519460">
    <property type="component" value="Unassembled WGS sequence"/>
</dbReference>
<organism evidence="2 3">
    <name type="scientific">Batillaria attramentaria</name>
    <dbReference type="NCBI Taxonomy" id="370345"/>
    <lineage>
        <taxon>Eukaryota</taxon>
        <taxon>Metazoa</taxon>
        <taxon>Spiralia</taxon>
        <taxon>Lophotrochozoa</taxon>
        <taxon>Mollusca</taxon>
        <taxon>Gastropoda</taxon>
        <taxon>Caenogastropoda</taxon>
        <taxon>Sorbeoconcha</taxon>
        <taxon>Cerithioidea</taxon>
        <taxon>Batillariidae</taxon>
        <taxon>Batillaria</taxon>
    </lineage>
</organism>
<feature type="region of interest" description="Disordered" evidence="1">
    <location>
        <begin position="151"/>
        <end position="310"/>
    </location>
</feature>
<sequence>MSVDGETVQNISVSGLRVENVITWLSALSPLPNIDRVTVHIGINSCWNGPVRKQAWLNLFRLIKSAFPAAVLQVSSIVPPAGEHILSHAAFTSNQSLIAACQHENITFIDNVPTFVTASGAPKQILYYKLHPSDRGVRSLAWNIKYGDRPCQSFDADRQKRDQSRDNSLGHHEQPGAHFQRSRPNSGQQITGPAPFFRPTTTTNDLMRQHLSSQPPPLHASGRHPPPLHASGSQPPPLHASGRQPPPLHASGHVPLCPDRGQAGPPPVSDLEYPILRPSHLHVPVNHPAPSSPNRRWERRESPDSLPDPAQAMRMIAQIMKPFLME</sequence>
<comment type="caution">
    <text evidence="2">The sequence shown here is derived from an EMBL/GenBank/DDBJ whole genome shotgun (WGS) entry which is preliminary data.</text>
</comment>
<feature type="compositionally biased region" description="Polar residues" evidence="1">
    <location>
        <begin position="182"/>
        <end position="191"/>
    </location>
</feature>
<dbReference type="Gene3D" id="3.40.50.1110">
    <property type="entry name" value="SGNH hydrolase"/>
    <property type="match status" value="1"/>
</dbReference>
<feature type="compositionally biased region" description="Basic and acidic residues" evidence="1">
    <location>
        <begin position="155"/>
        <end position="175"/>
    </location>
</feature>
<keyword evidence="3" id="KW-1185">Reference proteome</keyword>
<dbReference type="EMBL" id="JACVVK020000103">
    <property type="protein sequence ID" value="KAK7492432.1"/>
    <property type="molecule type" value="Genomic_DNA"/>
</dbReference>
<evidence type="ECO:0000313" key="2">
    <source>
        <dbReference type="EMBL" id="KAK7492432.1"/>
    </source>
</evidence>
<reference evidence="2 3" key="1">
    <citation type="journal article" date="2023" name="Sci. Data">
        <title>Genome assembly of the Korean intertidal mud-creeper Batillaria attramentaria.</title>
        <authorList>
            <person name="Patra A.K."/>
            <person name="Ho P.T."/>
            <person name="Jun S."/>
            <person name="Lee S.J."/>
            <person name="Kim Y."/>
            <person name="Won Y.J."/>
        </authorList>
    </citation>
    <scope>NUCLEOTIDE SEQUENCE [LARGE SCALE GENOMIC DNA]</scope>
    <source>
        <strain evidence="2">Wonlab-2016</strain>
    </source>
</reference>
<protein>
    <recommendedName>
        <fullName evidence="4">SGNH hydrolase-type esterase domain-containing protein</fullName>
    </recommendedName>
</protein>
<feature type="compositionally biased region" description="Polar residues" evidence="1">
    <location>
        <begin position="199"/>
        <end position="213"/>
    </location>
</feature>